<dbReference type="AlphaFoldDB" id="A0A256GD31"/>
<organism evidence="7 8">
    <name type="scientific">Brucella lupini</name>
    <dbReference type="NCBI Taxonomy" id="255457"/>
    <lineage>
        <taxon>Bacteria</taxon>
        <taxon>Pseudomonadati</taxon>
        <taxon>Pseudomonadota</taxon>
        <taxon>Alphaproteobacteria</taxon>
        <taxon>Hyphomicrobiales</taxon>
        <taxon>Brucellaceae</taxon>
        <taxon>Brucella/Ochrobactrum group</taxon>
        <taxon>Brucella</taxon>
    </lineage>
</organism>
<evidence type="ECO:0000313" key="6">
    <source>
        <dbReference type="EMBL" id="KAB2701990.1"/>
    </source>
</evidence>
<evidence type="ECO:0000313" key="7">
    <source>
        <dbReference type="EMBL" id="OYR25032.1"/>
    </source>
</evidence>
<dbReference type="GO" id="GO:0003677">
    <property type="term" value="F:DNA binding"/>
    <property type="evidence" value="ECO:0007669"/>
    <property type="project" value="UniProtKB-KW"/>
</dbReference>
<dbReference type="InterPro" id="IPR036388">
    <property type="entry name" value="WH-like_DNA-bd_sf"/>
</dbReference>
<dbReference type="Pfam" id="PF03466">
    <property type="entry name" value="LysR_substrate"/>
    <property type="match status" value="1"/>
</dbReference>
<dbReference type="EMBL" id="WBWF01000019">
    <property type="protein sequence ID" value="KAB2701990.1"/>
    <property type="molecule type" value="Genomic_DNA"/>
</dbReference>
<feature type="domain" description="HTH lysR-type" evidence="5">
    <location>
        <begin position="7"/>
        <end position="59"/>
    </location>
</feature>
<dbReference type="Proteomes" id="UP000435957">
    <property type="component" value="Unassembled WGS sequence"/>
</dbReference>
<dbReference type="SUPFAM" id="SSF46785">
    <property type="entry name" value="Winged helix' DNA-binding domain"/>
    <property type="match status" value="1"/>
</dbReference>
<dbReference type="GO" id="GO:0003700">
    <property type="term" value="F:DNA-binding transcription factor activity"/>
    <property type="evidence" value="ECO:0007669"/>
    <property type="project" value="InterPro"/>
</dbReference>
<proteinExistence type="inferred from homology"/>
<name>A0A256GD31_9HYPH</name>
<dbReference type="PROSITE" id="PS50931">
    <property type="entry name" value="HTH_LYSR"/>
    <property type="match status" value="1"/>
</dbReference>
<comment type="similarity">
    <text evidence="1">Belongs to the LysR transcriptional regulatory family.</text>
</comment>
<evidence type="ECO:0000256" key="2">
    <source>
        <dbReference type="ARBA" id="ARBA00023015"/>
    </source>
</evidence>
<dbReference type="Proteomes" id="UP000216363">
    <property type="component" value="Unassembled WGS sequence"/>
</dbReference>
<gene>
    <name evidence="7" type="ORF">CES86_4417</name>
    <name evidence="6" type="ORF">F9L03_20450</name>
</gene>
<evidence type="ECO:0000256" key="1">
    <source>
        <dbReference type="ARBA" id="ARBA00009437"/>
    </source>
</evidence>
<dbReference type="EMBL" id="NNRN01000059">
    <property type="protein sequence ID" value="OYR25032.1"/>
    <property type="molecule type" value="Genomic_DNA"/>
</dbReference>
<keyword evidence="9" id="KW-1185">Reference proteome</keyword>
<keyword evidence="4" id="KW-0804">Transcription</keyword>
<evidence type="ECO:0000256" key="3">
    <source>
        <dbReference type="ARBA" id="ARBA00023125"/>
    </source>
</evidence>
<dbReference type="Gene3D" id="3.40.190.290">
    <property type="match status" value="1"/>
</dbReference>
<dbReference type="PANTHER" id="PTHR30419">
    <property type="entry name" value="HTH-TYPE TRANSCRIPTIONAL REGULATOR YBHD"/>
    <property type="match status" value="1"/>
</dbReference>
<dbReference type="Pfam" id="PF00126">
    <property type="entry name" value="HTH_1"/>
    <property type="match status" value="1"/>
</dbReference>
<evidence type="ECO:0000256" key="4">
    <source>
        <dbReference type="ARBA" id="ARBA00023163"/>
    </source>
</evidence>
<keyword evidence="3" id="KW-0238">DNA-binding</keyword>
<evidence type="ECO:0000313" key="9">
    <source>
        <dbReference type="Proteomes" id="UP000435957"/>
    </source>
</evidence>
<dbReference type="InterPro" id="IPR000847">
    <property type="entry name" value="LysR_HTH_N"/>
</dbReference>
<evidence type="ECO:0000259" key="5">
    <source>
        <dbReference type="PROSITE" id="PS50931"/>
    </source>
</evidence>
<dbReference type="InterPro" id="IPR005119">
    <property type="entry name" value="LysR_subst-bd"/>
</dbReference>
<dbReference type="InterPro" id="IPR036390">
    <property type="entry name" value="WH_DNA-bd_sf"/>
</dbReference>
<protein>
    <submittedName>
        <fullName evidence="6">LysR family transcriptional regulator</fullName>
    </submittedName>
    <submittedName>
        <fullName evidence="7">LysR substrate binding domain protein</fullName>
    </submittedName>
</protein>
<keyword evidence="2" id="KW-0805">Transcription regulation</keyword>
<comment type="caution">
    <text evidence="7">The sequence shown here is derived from an EMBL/GenBank/DDBJ whole genome shotgun (WGS) entry which is preliminary data.</text>
</comment>
<dbReference type="SUPFAM" id="SSF53850">
    <property type="entry name" value="Periplasmic binding protein-like II"/>
    <property type="match status" value="1"/>
</dbReference>
<dbReference type="InterPro" id="IPR050950">
    <property type="entry name" value="HTH-type_LysR_regulators"/>
</dbReference>
<reference evidence="6 9" key="2">
    <citation type="submission" date="2019-09" db="EMBL/GenBank/DDBJ databases">
        <title>Taxonomic organization of the family Brucellaceae based on a phylogenomic approach.</title>
        <authorList>
            <person name="Leclercq S."/>
            <person name="Cloeckaert A."/>
            <person name="Zygmunt M.S."/>
        </authorList>
    </citation>
    <scope>NUCLEOTIDE SEQUENCE [LARGE SCALE GENOMIC DNA]</scope>
    <source>
        <strain evidence="6 9">LUP23</strain>
    </source>
</reference>
<sequence length="313" mass="34878">MLHARMLMYLDEVVRSGSIRKAAMKLNVASTAINRQIIALEEELGQPIFERMPRRLRLTATGEALIEHVRDTLRNYDKFQQRLDSLKGLQRGHIKLATTIGLGGGPMAKIANDYMERHRGVQFRIRALFADGIPNSVLSGEVDLGLGFNLQPNPGLRTVFQFDIPIGLVVRPDHELADKSIVRIGDAARFPIVLPEPNMSLRTHIDIALSRLAVVPTPILETNSIEMIKMMIRLSNAVAFMNPLDVGMERAEGLLCYLPLAETPGQTLKLVARTRGSIDPVTSGFVEYLRHRVTDLVAALQPAHREQKSTTPR</sequence>
<evidence type="ECO:0000313" key="8">
    <source>
        <dbReference type="Proteomes" id="UP000216363"/>
    </source>
</evidence>
<accession>A0A256GD31</accession>
<dbReference type="GO" id="GO:0005829">
    <property type="term" value="C:cytosol"/>
    <property type="evidence" value="ECO:0007669"/>
    <property type="project" value="TreeGrafter"/>
</dbReference>
<dbReference type="Gene3D" id="1.10.10.10">
    <property type="entry name" value="Winged helix-like DNA-binding domain superfamily/Winged helix DNA-binding domain"/>
    <property type="match status" value="1"/>
</dbReference>
<reference evidence="7 8" key="1">
    <citation type="submission" date="2017-07" db="EMBL/GenBank/DDBJ databases">
        <title>Draft genome of Ochrobactrum lupini type strain LUP21.</title>
        <authorList>
            <person name="Krzyzanowska D.M."/>
            <person name="Jafra S."/>
        </authorList>
    </citation>
    <scope>NUCLEOTIDE SEQUENCE [LARGE SCALE GENOMIC DNA]</scope>
    <source>
        <strain evidence="7 8">LUP21</strain>
    </source>
</reference>